<dbReference type="Pfam" id="PF08240">
    <property type="entry name" value="ADH_N"/>
    <property type="match status" value="1"/>
</dbReference>
<protein>
    <submittedName>
        <fullName evidence="2">Alcohol dehydrogenase</fullName>
    </submittedName>
</protein>
<dbReference type="InterPro" id="IPR052711">
    <property type="entry name" value="Zinc_ADH-like"/>
</dbReference>
<organism evidence="2 3">
    <name type="scientific">Taibaiella soli</name>
    <dbReference type="NCBI Taxonomy" id="1649169"/>
    <lineage>
        <taxon>Bacteria</taxon>
        <taxon>Pseudomonadati</taxon>
        <taxon>Bacteroidota</taxon>
        <taxon>Chitinophagia</taxon>
        <taxon>Chitinophagales</taxon>
        <taxon>Chitinophagaceae</taxon>
        <taxon>Taibaiella</taxon>
    </lineage>
</organism>
<reference evidence="2 3" key="1">
    <citation type="submission" date="2018-06" db="EMBL/GenBank/DDBJ databases">
        <title>Mucibacter soli gen. nov., sp. nov., a new member of the family Chitinophagaceae producing mucin.</title>
        <authorList>
            <person name="Kim M.-K."/>
            <person name="Park S."/>
            <person name="Kim T.-S."/>
            <person name="Joung Y."/>
            <person name="Han J.-H."/>
            <person name="Kim S.B."/>
        </authorList>
    </citation>
    <scope>NUCLEOTIDE SEQUENCE [LARGE SCALE GENOMIC DNA]</scope>
    <source>
        <strain evidence="2 3">R1-15</strain>
    </source>
</reference>
<comment type="caution">
    <text evidence="2">The sequence shown here is derived from an EMBL/GenBank/DDBJ whole genome shotgun (WGS) entry which is preliminary data.</text>
</comment>
<dbReference type="InterPro" id="IPR036291">
    <property type="entry name" value="NAD(P)-bd_dom_sf"/>
</dbReference>
<dbReference type="InterPro" id="IPR011032">
    <property type="entry name" value="GroES-like_sf"/>
</dbReference>
<dbReference type="EMBL" id="QKTW01000022">
    <property type="protein sequence ID" value="PZF71830.1"/>
    <property type="molecule type" value="Genomic_DNA"/>
</dbReference>
<feature type="domain" description="Enoyl reductase (ER)" evidence="1">
    <location>
        <begin position="8"/>
        <end position="330"/>
    </location>
</feature>
<dbReference type="AlphaFoldDB" id="A0A2W2AHW7"/>
<evidence type="ECO:0000259" key="1">
    <source>
        <dbReference type="SMART" id="SM00829"/>
    </source>
</evidence>
<gene>
    <name evidence="2" type="ORF">DN068_17360</name>
</gene>
<sequence length="333" mass="35188">MKAIVLEGINEPLQLKDVNDPIAAPGEVIVKLKAAAFNRRDWWIQHGQYAGLKFPIILGSDGCGVVAAVGEGVDASWIGKEVIIDPSLNWGDSEDFQQKSYNILGLPHDGTFAELVNVPAANLHLKPAYLTAEEAAAFPLAGVTAFRALFTKGKCKAGDKVLIVGVGGGAAMFALQFAVAAGAEVYVTSSSQEKIDMAVEMGAKGGVNYKDADWAAQLKAMAGSINVAVDSALGEGFAKLTDLAAPGGRIVFFGGTAGDVPALNGRHIFWKQLTILGSTMGTAKDFQAMLDFINEHQLRPVIDEIFPMEDADQALHRMDTGSSKSGKIVLTID</sequence>
<dbReference type="InterPro" id="IPR013154">
    <property type="entry name" value="ADH-like_N"/>
</dbReference>
<name>A0A2W2AHW7_9BACT</name>
<evidence type="ECO:0000313" key="2">
    <source>
        <dbReference type="EMBL" id="PZF71830.1"/>
    </source>
</evidence>
<dbReference type="Pfam" id="PF00107">
    <property type="entry name" value="ADH_zinc_N"/>
    <property type="match status" value="1"/>
</dbReference>
<dbReference type="PANTHER" id="PTHR45033:SF3">
    <property type="entry name" value="DEHYDROGENASE, PUTATIVE (AFU_ORTHOLOGUE AFUA_2G13270)-RELATED"/>
    <property type="match status" value="1"/>
</dbReference>
<dbReference type="SUPFAM" id="SSF50129">
    <property type="entry name" value="GroES-like"/>
    <property type="match status" value="1"/>
</dbReference>
<dbReference type="SUPFAM" id="SSF51735">
    <property type="entry name" value="NAD(P)-binding Rossmann-fold domains"/>
    <property type="match status" value="1"/>
</dbReference>
<dbReference type="PANTHER" id="PTHR45033">
    <property type="match status" value="1"/>
</dbReference>
<dbReference type="Gene3D" id="3.90.180.10">
    <property type="entry name" value="Medium-chain alcohol dehydrogenases, catalytic domain"/>
    <property type="match status" value="1"/>
</dbReference>
<dbReference type="GO" id="GO:0016491">
    <property type="term" value="F:oxidoreductase activity"/>
    <property type="evidence" value="ECO:0007669"/>
    <property type="project" value="InterPro"/>
</dbReference>
<keyword evidence="3" id="KW-1185">Reference proteome</keyword>
<accession>A0A2W2AHW7</accession>
<evidence type="ECO:0000313" key="3">
    <source>
        <dbReference type="Proteomes" id="UP000248745"/>
    </source>
</evidence>
<dbReference type="RefSeq" id="WP_111000201.1">
    <property type="nucleotide sequence ID" value="NZ_QKTW01000022.1"/>
</dbReference>
<dbReference type="InterPro" id="IPR020843">
    <property type="entry name" value="ER"/>
</dbReference>
<dbReference type="InterPro" id="IPR013149">
    <property type="entry name" value="ADH-like_C"/>
</dbReference>
<dbReference type="OrthoDB" id="9787435at2"/>
<dbReference type="Gene3D" id="3.40.50.720">
    <property type="entry name" value="NAD(P)-binding Rossmann-like Domain"/>
    <property type="match status" value="1"/>
</dbReference>
<proteinExistence type="predicted"/>
<dbReference type="Proteomes" id="UP000248745">
    <property type="component" value="Unassembled WGS sequence"/>
</dbReference>
<dbReference type="SMART" id="SM00829">
    <property type="entry name" value="PKS_ER"/>
    <property type="match status" value="1"/>
</dbReference>